<dbReference type="GO" id="GO:0030574">
    <property type="term" value="P:collagen catabolic process"/>
    <property type="evidence" value="ECO:0007669"/>
    <property type="project" value="TreeGrafter"/>
</dbReference>
<dbReference type="GO" id="GO:0031012">
    <property type="term" value="C:extracellular matrix"/>
    <property type="evidence" value="ECO:0007669"/>
    <property type="project" value="InterPro"/>
</dbReference>
<keyword evidence="11" id="KW-0472">Membrane</keyword>
<evidence type="ECO:0000256" key="4">
    <source>
        <dbReference type="ARBA" id="ARBA00022729"/>
    </source>
</evidence>
<dbReference type="OrthoDB" id="406838at2759"/>
<dbReference type="GO" id="GO:0030198">
    <property type="term" value="P:extracellular matrix organization"/>
    <property type="evidence" value="ECO:0007669"/>
    <property type="project" value="TreeGrafter"/>
</dbReference>
<feature type="active site" evidence="8">
    <location>
        <position position="144"/>
    </location>
</feature>
<dbReference type="PANTHER" id="PTHR10201:SF291">
    <property type="entry name" value="MATRIX METALLOPROTEINASE 1, ISOFORM C-RELATED"/>
    <property type="match status" value="1"/>
</dbReference>
<evidence type="ECO:0000259" key="12">
    <source>
        <dbReference type="SMART" id="SM00235"/>
    </source>
</evidence>
<feature type="binding site" evidence="9">
    <location>
        <position position="161"/>
    </location>
    <ligand>
        <name>Zn(2+)</name>
        <dbReference type="ChEBI" id="CHEBI:29105"/>
        <label>2</label>
        <note>catalytic</note>
    </ligand>
</feature>
<evidence type="ECO:0000256" key="1">
    <source>
        <dbReference type="ARBA" id="ARBA00010370"/>
    </source>
</evidence>
<feature type="transmembrane region" description="Helical" evidence="11">
    <location>
        <begin position="328"/>
        <end position="355"/>
    </location>
</feature>
<keyword evidence="14" id="KW-1185">Reference proteome</keyword>
<dbReference type="GO" id="GO:0005615">
    <property type="term" value="C:extracellular space"/>
    <property type="evidence" value="ECO:0007669"/>
    <property type="project" value="TreeGrafter"/>
</dbReference>
<feature type="binding site" evidence="9">
    <location>
        <position position="96"/>
    </location>
    <ligand>
        <name>Ca(2+)</name>
        <dbReference type="ChEBI" id="CHEBI:29108"/>
        <label>3</label>
    </ligand>
</feature>
<dbReference type="InterPro" id="IPR006026">
    <property type="entry name" value="Peptidase_Metallo"/>
</dbReference>
<evidence type="ECO:0000256" key="7">
    <source>
        <dbReference type="ARBA" id="ARBA00023049"/>
    </source>
</evidence>
<evidence type="ECO:0000313" key="14">
    <source>
        <dbReference type="Proteomes" id="UP000746747"/>
    </source>
</evidence>
<keyword evidence="7" id="KW-0482">Metalloprotease</keyword>
<keyword evidence="9" id="KW-0106">Calcium</keyword>
<keyword evidence="4" id="KW-0732">Signal</keyword>
<name>A0A8J2M0Y2_9BILA</name>
<comment type="cofactor">
    <cofactor evidence="9">
        <name>Ca(2+)</name>
        <dbReference type="ChEBI" id="CHEBI:29108"/>
    </cofactor>
    <text evidence="9">Can bind about 5 Ca(2+) ions per subunit.</text>
</comment>
<dbReference type="AlphaFoldDB" id="A0A8J2M0Y2"/>
<evidence type="ECO:0000256" key="9">
    <source>
        <dbReference type="PIRSR" id="PIRSR621190-2"/>
    </source>
</evidence>
<feature type="compositionally biased region" description="Polar residues" evidence="10">
    <location>
        <begin position="389"/>
        <end position="401"/>
    </location>
</feature>
<keyword evidence="5" id="KW-0378">Hydrolase</keyword>
<dbReference type="InterPro" id="IPR021190">
    <property type="entry name" value="Pept_M10A"/>
</dbReference>
<proteinExistence type="inferred from homology"/>
<feature type="binding site" evidence="9">
    <location>
        <position position="97"/>
    </location>
    <ligand>
        <name>Ca(2+)</name>
        <dbReference type="ChEBI" id="CHEBI:29108"/>
        <label>3</label>
    </ligand>
</feature>
<dbReference type="InterPro" id="IPR001818">
    <property type="entry name" value="Pept_M10_metallopeptidase"/>
</dbReference>
<keyword evidence="11" id="KW-0812">Transmembrane</keyword>
<comment type="caution">
    <text evidence="13">The sequence shown here is derived from an EMBL/GenBank/DDBJ whole genome shotgun (WGS) entry which is preliminary data.</text>
</comment>
<evidence type="ECO:0000256" key="2">
    <source>
        <dbReference type="ARBA" id="ARBA00022670"/>
    </source>
</evidence>
<protein>
    <recommendedName>
        <fullName evidence="12">Peptidase metallopeptidase domain-containing protein</fullName>
    </recommendedName>
</protein>
<dbReference type="InterPro" id="IPR024079">
    <property type="entry name" value="MetalloPept_cat_dom_sf"/>
</dbReference>
<keyword evidence="3 9" id="KW-0479">Metal-binding</keyword>
<dbReference type="GO" id="GO:0006508">
    <property type="term" value="P:proteolysis"/>
    <property type="evidence" value="ECO:0007669"/>
    <property type="project" value="UniProtKB-KW"/>
</dbReference>
<feature type="binding site" evidence="9">
    <location>
        <position position="91"/>
    </location>
    <ligand>
        <name>Zn(2+)</name>
        <dbReference type="ChEBI" id="CHEBI:29105"/>
        <label>1</label>
    </ligand>
</feature>
<dbReference type="Proteomes" id="UP000746747">
    <property type="component" value="Unassembled WGS sequence"/>
</dbReference>
<dbReference type="GO" id="GO:0008270">
    <property type="term" value="F:zinc ion binding"/>
    <property type="evidence" value="ECO:0007669"/>
    <property type="project" value="InterPro"/>
</dbReference>
<organism evidence="13 14">
    <name type="scientific">Cercopithifilaria johnstoni</name>
    <dbReference type="NCBI Taxonomy" id="2874296"/>
    <lineage>
        <taxon>Eukaryota</taxon>
        <taxon>Metazoa</taxon>
        <taxon>Ecdysozoa</taxon>
        <taxon>Nematoda</taxon>
        <taxon>Chromadorea</taxon>
        <taxon>Rhabditida</taxon>
        <taxon>Spirurina</taxon>
        <taxon>Spiruromorpha</taxon>
        <taxon>Filarioidea</taxon>
        <taxon>Onchocercidae</taxon>
        <taxon>Cercopithifilaria</taxon>
    </lineage>
</organism>
<feature type="binding site" evidence="9">
    <location>
        <position position="119"/>
    </location>
    <ligand>
        <name>Ca(2+)</name>
        <dbReference type="ChEBI" id="CHEBI:29108"/>
        <label>3</label>
    </ligand>
</feature>
<evidence type="ECO:0000256" key="8">
    <source>
        <dbReference type="PIRSR" id="PIRSR621190-1"/>
    </source>
</evidence>
<dbReference type="GO" id="GO:0004222">
    <property type="term" value="F:metalloendopeptidase activity"/>
    <property type="evidence" value="ECO:0007669"/>
    <property type="project" value="InterPro"/>
</dbReference>
<feature type="region of interest" description="Disordered" evidence="10">
    <location>
        <begin position="364"/>
        <end position="412"/>
    </location>
</feature>
<dbReference type="Pfam" id="PF00413">
    <property type="entry name" value="Peptidase_M10"/>
    <property type="match status" value="1"/>
</dbReference>
<feature type="binding site" evidence="9">
    <location>
        <position position="153"/>
    </location>
    <ligand>
        <name>Zn(2+)</name>
        <dbReference type="ChEBI" id="CHEBI:29105"/>
        <label>2</label>
        <note>catalytic</note>
    </ligand>
</feature>
<dbReference type="PANTHER" id="PTHR10201">
    <property type="entry name" value="MATRIX METALLOPROTEINASE"/>
    <property type="match status" value="1"/>
</dbReference>
<sequence length="412" mass="47254">MNGKVKKLGKYGVEDIMSYIQMVDSTKAYKWKSKNLTYSIGFIPKQLSRKIVRDVMKIAFEVWSTVTKLNFIEVPQNGNIKIDFVSGEHGDGCSFDGPGKILAHALLPPYGLIHFDADEKWAALIINELSRYDKIDLLPAAIHEIGHILGLEHSLEKDSIMLPVYHYQSIDSNGNYVKPKLTNFDILRIQQLYVFQYNSMRLFSMIISMIGINTYAQYRARINRLSRHDSMECISKQAYYDTKHNYLAIISLDMKCDKLLQKAFEKAITKPDNLKIRIINNPENFEYILQTVQSRCTVTIIEESTTIIWFFFDCIKISSEVREKKNGIMWIIVTILVITAIAICATIGICCYLTLRKRHWKHDRMSDDSSIKEQHTSVSNRNTTEKKASPTNSMKSTSVSSRGMKKTNGENA</sequence>
<gene>
    <name evidence="13" type="ORF">CJOHNSTONI_LOCUS7160</name>
</gene>
<feature type="binding site" evidence="9">
    <location>
        <position position="119"/>
    </location>
    <ligand>
        <name>Ca(2+)</name>
        <dbReference type="ChEBI" id="CHEBI:29108"/>
        <label>1</label>
    </ligand>
</feature>
<dbReference type="CDD" id="cd04278">
    <property type="entry name" value="ZnMc_MMP"/>
    <property type="match status" value="1"/>
</dbReference>
<evidence type="ECO:0000256" key="10">
    <source>
        <dbReference type="SAM" id="MobiDB-lite"/>
    </source>
</evidence>
<evidence type="ECO:0000256" key="3">
    <source>
        <dbReference type="ARBA" id="ARBA00022723"/>
    </source>
</evidence>
<keyword evidence="6 9" id="KW-0862">Zinc</keyword>
<keyword evidence="11" id="KW-1133">Transmembrane helix</keyword>
<feature type="binding site" evidence="9">
    <location>
        <position position="143"/>
    </location>
    <ligand>
        <name>Zn(2+)</name>
        <dbReference type="ChEBI" id="CHEBI:29105"/>
        <label>2</label>
        <note>catalytic</note>
    </ligand>
</feature>
<feature type="binding site" evidence="9">
    <location>
        <position position="104"/>
    </location>
    <ligand>
        <name>Zn(2+)</name>
        <dbReference type="ChEBI" id="CHEBI:29105"/>
        <label>1</label>
    </ligand>
</feature>
<accession>A0A8J2M0Y2</accession>
<dbReference type="Gene3D" id="3.40.390.10">
    <property type="entry name" value="Collagenase (Catalytic Domain)"/>
    <property type="match status" value="1"/>
</dbReference>
<evidence type="ECO:0000256" key="5">
    <source>
        <dbReference type="ARBA" id="ARBA00022801"/>
    </source>
</evidence>
<feature type="binding site" evidence="9">
    <location>
        <position position="116"/>
    </location>
    <ligand>
        <name>Ca(2+)</name>
        <dbReference type="ChEBI" id="CHEBI:29108"/>
        <label>3</label>
    </ligand>
</feature>
<dbReference type="EMBL" id="CAKAEH010001537">
    <property type="protein sequence ID" value="CAG9537334.1"/>
    <property type="molecule type" value="Genomic_DNA"/>
</dbReference>
<evidence type="ECO:0000313" key="13">
    <source>
        <dbReference type="EMBL" id="CAG9537334.1"/>
    </source>
</evidence>
<evidence type="ECO:0000256" key="6">
    <source>
        <dbReference type="ARBA" id="ARBA00022833"/>
    </source>
</evidence>
<feature type="binding site" evidence="9">
    <location>
        <position position="89"/>
    </location>
    <ligand>
        <name>Zn(2+)</name>
        <dbReference type="ChEBI" id="CHEBI:29105"/>
        <label>1</label>
    </ligand>
</feature>
<comment type="cofactor">
    <cofactor evidence="9">
        <name>Zn(2+)</name>
        <dbReference type="ChEBI" id="CHEBI:29105"/>
    </cofactor>
    <text evidence="9">Binds 2 Zn(2+) ions per subunit.</text>
</comment>
<dbReference type="SUPFAM" id="SSF55486">
    <property type="entry name" value="Metalloproteases ('zincins'), catalytic domain"/>
    <property type="match status" value="1"/>
</dbReference>
<feature type="compositionally biased region" description="Basic and acidic residues" evidence="10">
    <location>
        <begin position="364"/>
        <end position="375"/>
    </location>
</feature>
<comment type="similarity">
    <text evidence="1">Belongs to the peptidase M10A family.</text>
</comment>
<reference evidence="13" key="1">
    <citation type="submission" date="2021-09" db="EMBL/GenBank/DDBJ databases">
        <authorList>
            <consortium name="Pathogen Informatics"/>
        </authorList>
    </citation>
    <scope>NUCLEOTIDE SEQUENCE</scope>
</reference>
<feature type="binding site" evidence="9">
    <location>
        <position position="147"/>
    </location>
    <ligand>
        <name>Zn(2+)</name>
        <dbReference type="ChEBI" id="CHEBI:29105"/>
        <label>2</label>
        <note>catalytic</note>
    </ligand>
</feature>
<keyword evidence="2" id="KW-0645">Protease</keyword>
<dbReference type="InterPro" id="IPR033739">
    <property type="entry name" value="M10A_MMP"/>
</dbReference>
<dbReference type="SMART" id="SM00235">
    <property type="entry name" value="ZnMc"/>
    <property type="match status" value="1"/>
</dbReference>
<evidence type="ECO:0000256" key="11">
    <source>
        <dbReference type="SAM" id="Phobius"/>
    </source>
</evidence>
<feature type="domain" description="Peptidase metallopeptidase" evidence="12">
    <location>
        <begin position="27"/>
        <end position="195"/>
    </location>
</feature>
<feature type="binding site" evidence="9">
    <location>
        <position position="114"/>
    </location>
    <ligand>
        <name>Zn(2+)</name>
        <dbReference type="ChEBI" id="CHEBI:29105"/>
        <label>1</label>
    </ligand>
</feature>
<dbReference type="PRINTS" id="PR00138">
    <property type="entry name" value="MATRIXIN"/>
</dbReference>